<proteinExistence type="predicted"/>
<feature type="non-terminal residue" evidence="1">
    <location>
        <position position="199"/>
    </location>
</feature>
<feature type="non-terminal residue" evidence="1">
    <location>
        <position position="1"/>
    </location>
</feature>
<dbReference type="PANTHER" id="PTHR46791">
    <property type="entry name" value="EXPRESSED PROTEIN"/>
    <property type="match status" value="1"/>
</dbReference>
<evidence type="ECO:0000313" key="2">
    <source>
        <dbReference type="Proteomes" id="UP000789739"/>
    </source>
</evidence>
<comment type="caution">
    <text evidence="1">The sequence shown here is derived from an EMBL/GenBank/DDBJ whole genome shotgun (WGS) entry which is preliminary data.</text>
</comment>
<dbReference type="PANTHER" id="PTHR46791:SF5">
    <property type="entry name" value="CLR5 DOMAIN-CONTAINING PROTEIN-RELATED"/>
    <property type="match status" value="1"/>
</dbReference>
<keyword evidence="2" id="KW-1185">Reference proteome</keyword>
<gene>
    <name evidence="1" type="ORF">PBRASI_LOCUS10745</name>
</gene>
<protein>
    <submittedName>
        <fullName evidence="1">4563_t:CDS:1</fullName>
    </submittedName>
</protein>
<dbReference type="AlphaFoldDB" id="A0A9N9E2M4"/>
<name>A0A9N9E2M4_9GLOM</name>
<organism evidence="1 2">
    <name type="scientific">Paraglomus brasilianum</name>
    <dbReference type="NCBI Taxonomy" id="144538"/>
    <lineage>
        <taxon>Eukaryota</taxon>
        <taxon>Fungi</taxon>
        <taxon>Fungi incertae sedis</taxon>
        <taxon>Mucoromycota</taxon>
        <taxon>Glomeromycotina</taxon>
        <taxon>Glomeromycetes</taxon>
        <taxon>Paraglomerales</taxon>
        <taxon>Paraglomeraceae</taxon>
        <taxon>Paraglomus</taxon>
    </lineage>
</organism>
<accession>A0A9N9E2M4</accession>
<evidence type="ECO:0000313" key="1">
    <source>
        <dbReference type="EMBL" id="CAG8660272.1"/>
    </source>
</evidence>
<dbReference type="Proteomes" id="UP000789739">
    <property type="component" value="Unassembled WGS sequence"/>
</dbReference>
<dbReference type="OrthoDB" id="2389784at2759"/>
<reference evidence="1" key="1">
    <citation type="submission" date="2021-06" db="EMBL/GenBank/DDBJ databases">
        <authorList>
            <person name="Kallberg Y."/>
            <person name="Tangrot J."/>
            <person name="Rosling A."/>
        </authorList>
    </citation>
    <scope>NUCLEOTIDE SEQUENCE</scope>
    <source>
        <strain evidence="1">BR232B</strain>
    </source>
</reference>
<sequence length="199" mass="22622">LDEIVDVNTLEVHVECLDQLVQIYHHLMIAPHVQLQSEAIKNLCSALKQKIDRLNSSSTSSRNCLIQYESTGGRRCMVIPVTIVRNLREEGLGWSSIAEIFGISARTLQRRRNELNIPDDFTYSNLTDAELDNIVGEIKRENPFAGQILVMGGLQNKGLRIHCQRVHESLHRVDPFGTAMRLQNLIPRWRYRVAGPNAL</sequence>
<dbReference type="EMBL" id="CAJVPI010003603">
    <property type="protein sequence ID" value="CAG8660272.1"/>
    <property type="molecule type" value="Genomic_DNA"/>
</dbReference>